<organism evidence="3 4">
    <name type="scientific">Actinomadura rubrobrunea</name>
    <dbReference type="NCBI Taxonomy" id="115335"/>
    <lineage>
        <taxon>Bacteria</taxon>
        <taxon>Bacillati</taxon>
        <taxon>Actinomycetota</taxon>
        <taxon>Actinomycetes</taxon>
        <taxon>Streptosporangiales</taxon>
        <taxon>Thermomonosporaceae</taxon>
        <taxon>Actinomadura</taxon>
    </lineage>
</organism>
<accession>A0A9W6Q2H7</accession>
<evidence type="ECO:0000313" key="4">
    <source>
        <dbReference type="Proteomes" id="UP001165124"/>
    </source>
</evidence>
<keyword evidence="4" id="KW-1185">Reference proteome</keyword>
<protein>
    <submittedName>
        <fullName evidence="3">Uncharacterized protein</fullName>
    </submittedName>
</protein>
<evidence type="ECO:0000313" key="3">
    <source>
        <dbReference type="EMBL" id="GLW67404.1"/>
    </source>
</evidence>
<feature type="region of interest" description="Disordered" evidence="1">
    <location>
        <begin position="1"/>
        <end position="21"/>
    </location>
</feature>
<comment type="caution">
    <text evidence="3">The sequence shown here is derived from an EMBL/GenBank/DDBJ whole genome shotgun (WGS) entry which is preliminary data.</text>
</comment>
<evidence type="ECO:0000256" key="1">
    <source>
        <dbReference type="SAM" id="MobiDB-lite"/>
    </source>
</evidence>
<feature type="transmembrane region" description="Helical" evidence="2">
    <location>
        <begin position="27"/>
        <end position="46"/>
    </location>
</feature>
<keyword evidence="2" id="KW-0812">Transmembrane</keyword>
<dbReference type="RefSeq" id="WP_067915207.1">
    <property type="nucleotide sequence ID" value="NZ_BSRZ01000023.1"/>
</dbReference>
<dbReference type="EMBL" id="BSRZ01000023">
    <property type="protein sequence ID" value="GLW67404.1"/>
    <property type="molecule type" value="Genomic_DNA"/>
</dbReference>
<evidence type="ECO:0000256" key="2">
    <source>
        <dbReference type="SAM" id="Phobius"/>
    </source>
</evidence>
<feature type="transmembrane region" description="Helical" evidence="2">
    <location>
        <begin position="58"/>
        <end position="78"/>
    </location>
</feature>
<dbReference type="AlphaFoldDB" id="A0A9W6Q2H7"/>
<reference evidence="3" key="1">
    <citation type="submission" date="2023-02" db="EMBL/GenBank/DDBJ databases">
        <title>Actinomadura rubrobrunea NBRC 14622.</title>
        <authorList>
            <person name="Ichikawa N."/>
            <person name="Sato H."/>
            <person name="Tonouchi N."/>
        </authorList>
    </citation>
    <scope>NUCLEOTIDE SEQUENCE</scope>
    <source>
        <strain evidence="3">NBRC 14622</strain>
    </source>
</reference>
<proteinExistence type="predicted"/>
<gene>
    <name evidence="3" type="ORF">Arub01_56470</name>
</gene>
<dbReference type="Proteomes" id="UP001165124">
    <property type="component" value="Unassembled WGS sequence"/>
</dbReference>
<dbReference type="Pfam" id="PF19870">
    <property type="entry name" value="DUF6343"/>
    <property type="match status" value="1"/>
</dbReference>
<sequence length="83" mass="8415">MDDPRPPHRQPPGDEPSTARSPLRLRAVLSGVALVAGAAAAVLFALSGARGRDPGPWVAAAICAAVAVIAAIDLVAIARRART</sequence>
<name>A0A9W6Q2H7_9ACTN</name>
<dbReference type="InterPro" id="IPR045924">
    <property type="entry name" value="DUF6343"/>
</dbReference>
<keyword evidence="2" id="KW-1133">Transmembrane helix</keyword>
<keyword evidence="2" id="KW-0472">Membrane</keyword>